<proteinExistence type="predicted"/>
<accession>A0A3N4L7G4</accession>
<organism evidence="2 3">
    <name type="scientific">Morchella conica CCBAS932</name>
    <dbReference type="NCBI Taxonomy" id="1392247"/>
    <lineage>
        <taxon>Eukaryota</taxon>
        <taxon>Fungi</taxon>
        <taxon>Dikarya</taxon>
        <taxon>Ascomycota</taxon>
        <taxon>Pezizomycotina</taxon>
        <taxon>Pezizomycetes</taxon>
        <taxon>Pezizales</taxon>
        <taxon>Morchellaceae</taxon>
        <taxon>Morchella</taxon>
    </lineage>
</organism>
<evidence type="ECO:0000256" key="1">
    <source>
        <dbReference type="SAM" id="MobiDB-lite"/>
    </source>
</evidence>
<dbReference type="InParanoid" id="A0A3N4L7G4"/>
<name>A0A3N4L7G4_9PEZI</name>
<sequence>MHPYLFLSLPDRSLLKVRINPIILIGREEHGRWDGSLCGNDSDRDRDINVYSNTVIDQPYLLNSISASIYRGIQAAAAEILSKHTGRDGEDAKPHAGIRIPGPCTDPAKSSPLESRVISGTQCGRGDWSNWTLEATPVALKISTVNTVAHIPAGHRCSPPGASWQ</sequence>
<reference evidence="2 3" key="1">
    <citation type="journal article" date="2018" name="Nat. Ecol. Evol.">
        <title>Pezizomycetes genomes reveal the molecular basis of ectomycorrhizal truffle lifestyle.</title>
        <authorList>
            <person name="Murat C."/>
            <person name="Payen T."/>
            <person name="Noel B."/>
            <person name="Kuo A."/>
            <person name="Morin E."/>
            <person name="Chen J."/>
            <person name="Kohler A."/>
            <person name="Krizsan K."/>
            <person name="Balestrini R."/>
            <person name="Da Silva C."/>
            <person name="Montanini B."/>
            <person name="Hainaut M."/>
            <person name="Levati E."/>
            <person name="Barry K.W."/>
            <person name="Belfiori B."/>
            <person name="Cichocki N."/>
            <person name="Clum A."/>
            <person name="Dockter R.B."/>
            <person name="Fauchery L."/>
            <person name="Guy J."/>
            <person name="Iotti M."/>
            <person name="Le Tacon F."/>
            <person name="Lindquist E.A."/>
            <person name="Lipzen A."/>
            <person name="Malagnac F."/>
            <person name="Mello A."/>
            <person name="Molinier V."/>
            <person name="Miyauchi S."/>
            <person name="Poulain J."/>
            <person name="Riccioni C."/>
            <person name="Rubini A."/>
            <person name="Sitrit Y."/>
            <person name="Splivallo R."/>
            <person name="Traeger S."/>
            <person name="Wang M."/>
            <person name="Zifcakova L."/>
            <person name="Wipf D."/>
            <person name="Zambonelli A."/>
            <person name="Paolocci F."/>
            <person name="Nowrousian M."/>
            <person name="Ottonello S."/>
            <person name="Baldrian P."/>
            <person name="Spatafora J.W."/>
            <person name="Henrissat B."/>
            <person name="Nagy L.G."/>
            <person name="Aury J.M."/>
            <person name="Wincker P."/>
            <person name="Grigoriev I.V."/>
            <person name="Bonfante P."/>
            <person name="Martin F.M."/>
        </authorList>
    </citation>
    <scope>NUCLEOTIDE SEQUENCE [LARGE SCALE GENOMIC DNA]</scope>
    <source>
        <strain evidence="2 3">CCBAS932</strain>
    </source>
</reference>
<feature type="compositionally biased region" description="Basic and acidic residues" evidence="1">
    <location>
        <begin position="85"/>
        <end position="94"/>
    </location>
</feature>
<keyword evidence="3" id="KW-1185">Reference proteome</keyword>
<protein>
    <submittedName>
        <fullName evidence="2">Uncharacterized protein</fullName>
    </submittedName>
</protein>
<dbReference type="AlphaFoldDB" id="A0A3N4L7G4"/>
<evidence type="ECO:0000313" key="3">
    <source>
        <dbReference type="Proteomes" id="UP000277580"/>
    </source>
</evidence>
<gene>
    <name evidence="2" type="ORF">P167DRAFT_541463</name>
</gene>
<dbReference type="Proteomes" id="UP000277580">
    <property type="component" value="Unassembled WGS sequence"/>
</dbReference>
<feature type="region of interest" description="Disordered" evidence="1">
    <location>
        <begin position="85"/>
        <end position="113"/>
    </location>
</feature>
<evidence type="ECO:0000313" key="2">
    <source>
        <dbReference type="EMBL" id="RPB17419.1"/>
    </source>
</evidence>
<dbReference type="EMBL" id="ML119106">
    <property type="protein sequence ID" value="RPB17419.1"/>
    <property type="molecule type" value="Genomic_DNA"/>
</dbReference>